<reference evidence="2 3" key="1">
    <citation type="submission" date="2020-06" db="EMBL/GenBank/DDBJ databases">
        <title>Pseudomonas eucalypticola sp. nov., an endophyte of Eucalyptus dunnii leaves with biocontrol ability of eucalyptus leaf blight.</title>
        <authorList>
            <person name="Liu Y."/>
            <person name="Song Z."/>
            <person name="Zeng H."/>
            <person name="Lu M."/>
            <person name="Wang X."/>
            <person name="Lian X."/>
            <person name="Zhang Q."/>
        </authorList>
    </citation>
    <scope>NUCLEOTIDE SEQUENCE [LARGE SCALE GENOMIC DNA]</scope>
    <source>
        <strain evidence="2 3">NP-1</strain>
    </source>
</reference>
<dbReference type="KEGG" id="pez:HWQ56_18365"/>
<dbReference type="AlphaFoldDB" id="A0A7D5D7S3"/>
<feature type="domain" description="ANTAR" evidence="1">
    <location>
        <begin position="129"/>
        <end position="190"/>
    </location>
</feature>
<dbReference type="PIRSF" id="PIRSF036382">
    <property type="entry name" value="RR_antiterm"/>
    <property type="match status" value="1"/>
</dbReference>
<dbReference type="SMART" id="SM01012">
    <property type="entry name" value="ANTAR"/>
    <property type="match status" value="1"/>
</dbReference>
<evidence type="ECO:0000259" key="1">
    <source>
        <dbReference type="PROSITE" id="PS50921"/>
    </source>
</evidence>
<dbReference type="InterPro" id="IPR008327">
    <property type="entry name" value="Sig_transdc_resp-reg_antiterm"/>
</dbReference>
<gene>
    <name evidence="2" type="ORF">HWQ56_18365</name>
</gene>
<proteinExistence type="predicted"/>
<accession>A0A7D5D7S3</accession>
<dbReference type="Pfam" id="PF03861">
    <property type="entry name" value="ANTAR"/>
    <property type="match status" value="1"/>
</dbReference>
<dbReference type="PROSITE" id="PS50921">
    <property type="entry name" value="ANTAR"/>
    <property type="match status" value="1"/>
</dbReference>
<keyword evidence="3" id="KW-1185">Reference proteome</keyword>
<dbReference type="Gene3D" id="1.10.10.10">
    <property type="entry name" value="Winged helix-like DNA-binding domain superfamily/Winged helix DNA-binding domain"/>
    <property type="match status" value="1"/>
</dbReference>
<name>A0A7D5D7S3_9PSED</name>
<dbReference type="Proteomes" id="UP000509568">
    <property type="component" value="Chromosome"/>
</dbReference>
<dbReference type="InterPro" id="IPR036388">
    <property type="entry name" value="WH-like_DNA-bd_sf"/>
</dbReference>
<dbReference type="InterPro" id="IPR005561">
    <property type="entry name" value="ANTAR"/>
</dbReference>
<dbReference type="EMBL" id="CP056030">
    <property type="protein sequence ID" value="QKZ05654.1"/>
    <property type="molecule type" value="Genomic_DNA"/>
</dbReference>
<dbReference type="InterPro" id="IPR049021">
    <property type="entry name" value="AmiR_N"/>
</dbReference>
<dbReference type="Gene3D" id="3.40.50.2300">
    <property type="match status" value="1"/>
</dbReference>
<protein>
    <submittedName>
        <fullName evidence="2">ANTAR domain-containing protein</fullName>
    </submittedName>
</protein>
<evidence type="ECO:0000313" key="2">
    <source>
        <dbReference type="EMBL" id="QKZ05654.1"/>
    </source>
</evidence>
<dbReference type="SUPFAM" id="SSF52172">
    <property type="entry name" value="CheY-like"/>
    <property type="match status" value="1"/>
</dbReference>
<sequence length="200" mass="22561">MTTANLLSELKGLRVLVLHPQDAEAQIVLGHLQRIGCEVQQRWPVPERLPQGVDVVLLSIELDQRPAIERLVDNLDEQAPPIIAIVGYENPSMLQLVLLSQPAAVIERPLRPFGLLTQLLIARSFWRRRVAMLAEIRKLEIRQSAVSRISMAKTLLMARHGFSEPQAHQRIQRDAMAQRCSMDVVAQQIIDNDSPERAPP</sequence>
<dbReference type="Pfam" id="PF21332">
    <property type="entry name" value="AmiR_N"/>
    <property type="match status" value="1"/>
</dbReference>
<organism evidence="2 3">
    <name type="scientific">Pseudomonas eucalypticola</name>
    <dbReference type="NCBI Taxonomy" id="2599595"/>
    <lineage>
        <taxon>Bacteria</taxon>
        <taxon>Pseudomonadati</taxon>
        <taxon>Pseudomonadota</taxon>
        <taxon>Gammaproteobacteria</taxon>
        <taxon>Pseudomonadales</taxon>
        <taxon>Pseudomonadaceae</taxon>
        <taxon>Pseudomonas</taxon>
    </lineage>
</organism>
<evidence type="ECO:0000313" key="3">
    <source>
        <dbReference type="Proteomes" id="UP000509568"/>
    </source>
</evidence>
<dbReference type="RefSeq" id="WP_176571409.1">
    <property type="nucleotide sequence ID" value="NZ_CP056030.1"/>
</dbReference>
<dbReference type="InterPro" id="IPR011006">
    <property type="entry name" value="CheY-like_superfamily"/>
</dbReference>
<dbReference type="GO" id="GO:0003723">
    <property type="term" value="F:RNA binding"/>
    <property type="evidence" value="ECO:0007669"/>
    <property type="project" value="InterPro"/>
</dbReference>